<proteinExistence type="predicted"/>
<evidence type="ECO:0000256" key="1">
    <source>
        <dbReference type="SAM" id="MobiDB-lite"/>
    </source>
</evidence>
<keyword evidence="2" id="KW-1133">Transmembrane helix</keyword>
<keyword evidence="5" id="KW-1185">Reference proteome</keyword>
<protein>
    <submittedName>
        <fullName evidence="4">Uncharacterized protein</fullName>
    </submittedName>
</protein>
<evidence type="ECO:0000256" key="2">
    <source>
        <dbReference type="SAM" id="Phobius"/>
    </source>
</evidence>
<dbReference type="EMBL" id="BPLF01000002">
    <property type="protein sequence ID" value="GIX62623.1"/>
    <property type="molecule type" value="Genomic_DNA"/>
</dbReference>
<evidence type="ECO:0000313" key="4">
    <source>
        <dbReference type="EMBL" id="GIX62623.1"/>
    </source>
</evidence>
<gene>
    <name evidence="4" type="ORF">BcabD6B2_20580</name>
</gene>
<feature type="transmembrane region" description="Helical" evidence="2">
    <location>
        <begin position="839"/>
        <end position="859"/>
    </location>
</feature>
<accession>A0AAV4LR11</accession>
<feature type="chain" id="PRO_5043663264" evidence="3">
    <location>
        <begin position="46"/>
        <end position="1135"/>
    </location>
</feature>
<evidence type="ECO:0000256" key="3">
    <source>
        <dbReference type="SAM" id="SignalP"/>
    </source>
</evidence>
<name>A0AAV4LR11_BABCB</name>
<dbReference type="GeneID" id="94194104"/>
<keyword evidence="2" id="KW-0472">Membrane</keyword>
<sequence length="1135" mass="127633">MCGSASPAAIVDRNAAMGRTPRRHSPLWTLLVCVMSFSTATNVEATNVPEWMRRQEAIVANLSKDESALEYVHETYASLCCRRVRDYFLNVIPAELGKQPGISASIIDISEYNSLARIRGFNEIPRSFHFAYLLYTHRGIHQSLKFQPDRHEARWDAVRRAVDDAFGPKVFNIPLSGDGAKPSVWSPRFYYQIKSLHDLTSNAYDEIQKLALYVDLRKRSAHISKQYDPWSLANATPDFAVLGYKGNAAEADSTAVLVHRRRGSWVQIASVVMVRMVYYQQFPVKYTLKKDMSVYHSCYEELGSKLDRVGFIHDDWRDCCVAPELRDTYARLTFEDYMWEFYNVYTSLVHPYQQSVLLMLCGALRLAMRDAAASGEADGAKGFSPYASHPHVAPYLRMVQRMLTPTPVSNSLVKGALAGAAVNRVEYTLGTWLAYVKSVRLLQDEIAAVNLEDYMQSISPEPFVASSMKHFIVGLTVVSTVTFLCAVFMAILRCRRRRKALAAQRRNTLMFYSDSVGAYDDTDPDSSSSPSSVANSVGAGNLHVQQQAAAIDLHKPLVQQLRPPDARTYAVDWNRSLPDDPGAHVVLVLDGEQQDGQVRPLDDKLKRGRSVRPDGVEPVEADGLRALHALLLAQHRDLDEGATGVVLLNHNFRGARDDLVRVLLDLSHLQPVGSHADVPRALPLRRLLLTRRPKLLRDLVQVQWRALLLDGAQRVFQRVREVRLLLPLVRRRELRGGEDVNLEGHRPAAEVVQALVRRARVGPDLRRLEHVAEALVELAVVDQHRAVVGLVVHRDELDARRPGVERAEVGAREPRARREEPDHGHVREPLQELLLRRHLCELVLLHAVHVVLLGALHVLRRQLAQPVAVEGDHRHPLLLGPGVLHRALGLDLPLDDELGEQAPQRQRRHVVRRLRGVRHKQLVAQNLPEQLLRLDLALIAAGHLHGEYDRQLRGLEGGLLAGHQRLPQRHGPRQLAAFPGVEQRRFVVRAPLAVELDAPAPSEERFGQGARRRRASHLVPGEVRVVRARDPEGLQRVLEHVFDLLGAVRHDHGVELLRERPVEPHDGEDPRGNSGLGQLSEQGPDARLFLRFFGHRYRYLGGTGGDFQQVVCSLLPVGSLHLFKELLVLRVVNRL</sequence>
<organism evidence="4 5">
    <name type="scientific">Babesia caballi</name>
    <dbReference type="NCBI Taxonomy" id="5871"/>
    <lineage>
        <taxon>Eukaryota</taxon>
        <taxon>Sar</taxon>
        <taxon>Alveolata</taxon>
        <taxon>Apicomplexa</taxon>
        <taxon>Aconoidasida</taxon>
        <taxon>Piroplasmida</taxon>
        <taxon>Babesiidae</taxon>
        <taxon>Babesia</taxon>
    </lineage>
</organism>
<dbReference type="Proteomes" id="UP001497744">
    <property type="component" value="Unassembled WGS sequence"/>
</dbReference>
<feature type="transmembrane region" description="Helical" evidence="2">
    <location>
        <begin position="471"/>
        <end position="492"/>
    </location>
</feature>
<evidence type="ECO:0000313" key="5">
    <source>
        <dbReference type="Proteomes" id="UP001497744"/>
    </source>
</evidence>
<feature type="region of interest" description="Disordered" evidence="1">
    <location>
        <begin position="1058"/>
        <end position="1081"/>
    </location>
</feature>
<feature type="compositionally biased region" description="Basic and acidic residues" evidence="1">
    <location>
        <begin position="1058"/>
        <end position="1071"/>
    </location>
</feature>
<comment type="caution">
    <text evidence="4">The sequence shown here is derived from an EMBL/GenBank/DDBJ whole genome shotgun (WGS) entry which is preliminary data.</text>
</comment>
<keyword evidence="3" id="KW-0732">Signal</keyword>
<feature type="region of interest" description="Disordered" evidence="1">
    <location>
        <begin position="803"/>
        <end position="824"/>
    </location>
</feature>
<reference evidence="4 5" key="1">
    <citation type="submission" date="2021-06" db="EMBL/GenBank/DDBJ databases">
        <title>Genome sequence of Babesia caballi.</title>
        <authorList>
            <person name="Yamagishi J."/>
            <person name="Kidaka T."/>
            <person name="Ochi A."/>
        </authorList>
    </citation>
    <scope>NUCLEOTIDE SEQUENCE [LARGE SCALE GENOMIC DNA]</scope>
    <source>
        <strain evidence="4">USDA-D6B2</strain>
    </source>
</reference>
<dbReference type="RefSeq" id="XP_067714692.1">
    <property type="nucleotide sequence ID" value="XM_067858591.1"/>
</dbReference>
<keyword evidence="2" id="KW-0812">Transmembrane</keyword>
<dbReference type="AlphaFoldDB" id="A0AAV4LR11"/>
<feature type="signal peptide" evidence="3">
    <location>
        <begin position="1"/>
        <end position="45"/>
    </location>
</feature>